<proteinExistence type="predicted"/>
<evidence type="ECO:0000256" key="1">
    <source>
        <dbReference type="SAM" id="MobiDB-lite"/>
    </source>
</evidence>
<reference evidence="2 3" key="1">
    <citation type="submission" date="2021-06" db="EMBL/GenBank/DDBJ databases">
        <authorList>
            <person name="Palmer J.M."/>
        </authorList>
    </citation>
    <scope>NUCLEOTIDE SEQUENCE [LARGE SCALE GENOMIC DNA]</scope>
    <source>
        <strain evidence="2 3">MEX-2019</strain>
        <tissue evidence="2">Muscle</tissue>
    </source>
</reference>
<organism evidence="2 3">
    <name type="scientific">Crenichthys baileyi</name>
    <name type="common">White River springfish</name>
    <dbReference type="NCBI Taxonomy" id="28760"/>
    <lineage>
        <taxon>Eukaryota</taxon>
        <taxon>Metazoa</taxon>
        <taxon>Chordata</taxon>
        <taxon>Craniata</taxon>
        <taxon>Vertebrata</taxon>
        <taxon>Euteleostomi</taxon>
        <taxon>Actinopterygii</taxon>
        <taxon>Neopterygii</taxon>
        <taxon>Teleostei</taxon>
        <taxon>Neoteleostei</taxon>
        <taxon>Acanthomorphata</taxon>
        <taxon>Ovalentaria</taxon>
        <taxon>Atherinomorphae</taxon>
        <taxon>Cyprinodontiformes</taxon>
        <taxon>Goodeidae</taxon>
        <taxon>Crenichthys</taxon>
    </lineage>
</organism>
<gene>
    <name evidence="2" type="ORF">CRENBAI_021014</name>
</gene>
<dbReference type="AlphaFoldDB" id="A0AAV9QU32"/>
<protein>
    <submittedName>
        <fullName evidence="2">Uncharacterized protein</fullName>
    </submittedName>
</protein>
<sequence>MSSAATDVFASAAAKLSGPHLAQVDSQMLDSMDKALKLGWVLTTLFQRLLEIGSSPWPMDLANLVKSWVEEFGSLLLPDRLTGLLDNVEAAHQKALGEIIPPASKGHSNAFGFHADSTSQGQLDDSAPFSEEQRNISAPASEGQSNVTASASGSQHNISASASEGQPDGLASSDQLLSSSLPSLPSAPAPDPEGFEEESPLHQTIDSSAADHLGFTADHLRSTADHLGSTTDLLVSVVDFSNVLHGPSKSRSPAAQGDLQSLTKDSTSFHANLQGLSKGFSGSCTALQDLTKASPCAP</sequence>
<dbReference type="EMBL" id="JAHHUM010002937">
    <property type="protein sequence ID" value="KAK5599450.1"/>
    <property type="molecule type" value="Genomic_DNA"/>
</dbReference>
<feature type="compositionally biased region" description="Polar residues" evidence="1">
    <location>
        <begin position="135"/>
        <end position="164"/>
    </location>
</feature>
<feature type="compositionally biased region" description="Low complexity" evidence="1">
    <location>
        <begin position="170"/>
        <end position="184"/>
    </location>
</feature>
<evidence type="ECO:0000313" key="2">
    <source>
        <dbReference type="EMBL" id="KAK5599450.1"/>
    </source>
</evidence>
<accession>A0AAV9QU32</accession>
<keyword evidence="3" id="KW-1185">Reference proteome</keyword>
<evidence type="ECO:0000313" key="3">
    <source>
        <dbReference type="Proteomes" id="UP001311232"/>
    </source>
</evidence>
<dbReference type="Proteomes" id="UP001311232">
    <property type="component" value="Unassembled WGS sequence"/>
</dbReference>
<comment type="caution">
    <text evidence="2">The sequence shown here is derived from an EMBL/GenBank/DDBJ whole genome shotgun (WGS) entry which is preliminary data.</text>
</comment>
<feature type="region of interest" description="Disordered" evidence="1">
    <location>
        <begin position="107"/>
        <end position="201"/>
    </location>
</feature>
<name>A0AAV9QU32_9TELE</name>